<gene>
    <name evidence="1" type="ORF">MILVUS5_LOCUS4397</name>
</gene>
<sequence>MSSRITRLLGKGKKSDNTDPPQQPPKKKKLSKGVGSQSGHGGSSHAPPPAPVFNIGSSDTPRPSLLQPFSDKFFCEERMARYVKIREFGFNREKAFDYDLLNGVPEIHEHLIARKWEKLNHICQKKKDSGNATLVREFYANASKSLGAGSNFVVYVRGNEVDYSPEALNSFLGVAGVPEGAFKIEKKAVKVADEPGRRVVRDFVALPGTPWYKGAPTTLPTKIQLRNFKPVARAWAEFFVRNIVSISNSSKYQIENAAAVKVIMEGRPLNLGYWLCYSIRSIATNAANTFTLGHCNLITALCRARHVPETKYQDEGQLPVKALSLKVFQGFGAPQGPRAEAWDAHLMDERNVLDAQQIIHTSRWREEIQARDARYMAEQAAAAEMERELFSERKFFGMDGFDPNTTTSFTDYMSTDPPADS</sequence>
<keyword evidence="2" id="KW-1185">Reference proteome</keyword>
<comment type="caution">
    <text evidence="1">The sequence shown here is derived from an EMBL/GenBank/DDBJ whole genome shotgun (WGS) entry which is preliminary data.</text>
</comment>
<dbReference type="EMBL" id="CASHSV030000001">
    <property type="protein sequence ID" value="CAJ2633261.1"/>
    <property type="molecule type" value="Genomic_DNA"/>
</dbReference>
<reference evidence="1" key="1">
    <citation type="submission" date="2023-10" db="EMBL/GenBank/DDBJ databases">
        <authorList>
            <person name="Rodriguez Cubillos JULIANA M."/>
            <person name="De Vega J."/>
        </authorList>
    </citation>
    <scope>NUCLEOTIDE SEQUENCE</scope>
</reference>
<name>A0ACB0ILM2_TRIPR</name>
<organism evidence="1 2">
    <name type="scientific">Trifolium pratense</name>
    <name type="common">Red clover</name>
    <dbReference type="NCBI Taxonomy" id="57577"/>
    <lineage>
        <taxon>Eukaryota</taxon>
        <taxon>Viridiplantae</taxon>
        <taxon>Streptophyta</taxon>
        <taxon>Embryophyta</taxon>
        <taxon>Tracheophyta</taxon>
        <taxon>Spermatophyta</taxon>
        <taxon>Magnoliopsida</taxon>
        <taxon>eudicotyledons</taxon>
        <taxon>Gunneridae</taxon>
        <taxon>Pentapetalae</taxon>
        <taxon>rosids</taxon>
        <taxon>fabids</taxon>
        <taxon>Fabales</taxon>
        <taxon>Fabaceae</taxon>
        <taxon>Papilionoideae</taxon>
        <taxon>50 kb inversion clade</taxon>
        <taxon>NPAAA clade</taxon>
        <taxon>Hologalegina</taxon>
        <taxon>IRL clade</taxon>
        <taxon>Trifolieae</taxon>
        <taxon>Trifolium</taxon>
    </lineage>
</organism>
<protein>
    <submittedName>
        <fullName evidence="1">Uncharacterized protein</fullName>
    </submittedName>
</protein>
<dbReference type="Proteomes" id="UP001177021">
    <property type="component" value="Unassembled WGS sequence"/>
</dbReference>
<evidence type="ECO:0000313" key="1">
    <source>
        <dbReference type="EMBL" id="CAJ2633261.1"/>
    </source>
</evidence>
<accession>A0ACB0ILM2</accession>
<evidence type="ECO:0000313" key="2">
    <source>
        <dbReference type="Proteomes" id="UP001177021"/>
    </source>
</evidence>
<proteinExistence type="predicted"/>